<dbReference type="VEuPathDB" id="PlasmoDB:PVX_095995"/>
<sequence>MSIWELNICKPDLPSTKLYKAWDSWLSSITIDTECTLEKSNYTVEHKDILLKICSMILDYIKNHNTTSTKKNLSSCNRCKLFNYWVLDKLHKTFNGEYFNAFNYLTFILRTTNIVSNYFKGNACKIDYDIATDNEREVKKEFYEYIQDYHQIDIRSKQSKPECIKYKEYFKNRHSLRKYIIKILPDVENQNFSAIYGTNNNCNTKNILTKLIDSDIDFSEGEEEDSEKSVDGLSFLDAVYNIKKELLNYELTQNPFSYLKLQWDYGINKLKNSSPYAMPSILSVTGVSAASMIFYRFTPLGTLLRRQNGSKNLNIHNFSETYAGPFPDTYEGFANENSANDPINIGYHPE</sequence>
<reference evidence="1 2" key="1">
    <citation type="submission" date="2016-07" db="EMBL/GenBank/DDBJ databases">
        <authorList>
            <consortium name="Pathogen Informatics"/>
        </authorList>
    </citation>
    <scope>NUCLEOTIDE SEQUENCE [LARGE SCALE GENOMIC DNA]</scope>
</reference>
<dbReference type="VEuPathDB" id="PlasmoDB:PVP01_0005760"/>
<evidence type="ECO:0000313" key="2">
    <source>
        <dbReference type="Proteomes" id="UP000305196"/>
    </source>
</evidence>
<dbReference type="VEuPathDB" id="PlasmoDB:PVW1_000012300"/>
<dbReference type="InterPro" id="IPR008780">
    <property type="entry name" value="Plasmodium_Vir"/>
</dbReference>
<protein>
    <submittedName>
        <fullName evidence="1">VIR protein</fullName>
    </submittedName>
</protein>
<accession>A0A1G4ECQ2</accession>
<evidence type="ECO:0000313" key="1">
    <source>
        <dbReference type="EMBL" id="SCA60208.1"/>
    </source>
</evidence>
<dbReference type="EMBL" id="FLYI01000111">
    <property type="protein sequence ID" value="SCA60208.1"/>
    <property type="molecule type" value="Genomic_DNA"/>
</dbReference>
<dbReference type="AlphaFoldDB" id="A0A1G4ECQ2"/>
<dbReference type="VEuPathDB" id="PlasmoDB:PVPAM_030028000"/>
<proteinExistence type="predicted"/>
<name>A0A1G4ECQ2_PLAVI</name>
<dbReference type="Proteomes" id="UP000305196">
    <property type="component" value="Unassembled WGS sequence"/>
</dbReference>
<gene>
    <name evidence="1" type="ORF">PVC01_000010900</name>
</gene>
<dbReference type="Pfam" id="PF05795">
    <property type="entry name" value="Plasmodium_Vir"/>
    <property type="match status" value="1"/>
</dbReference>
<organism evidence="1 2">
    <name type="scientific">Plasmodium vivax</name>
    <name type="common">malaria parasite P. vivax</name>
    <dbReference type="NCBI Taxonomy" id="5855"/>
    <lineage>
        <taxon>Eukaryota</taxon>
        <taxon>Sar</taxon>
        <taxon>Alveolata</taxon>
        <taxon>Apicomplexa</taxon>
        <taxon>Aconoidasida</taxon>
        <taxon>Haemosporida</taxon>
        <taxon>Plasmodiidae</taxon>
        <taxon>Plasmodium</taxon>
        <taxon>Plasmodium (Plasmodium)</taxon>
    </lineage>
</organism>